<evidence type="ECO:0000313" key="4">
    <source>
        <dbReference type="Proteomes" id="UP000177152"/>
    </source>
</evidence>
<reference evidence="3 4" key="1">
    <citation type="journal article" date="2016" name="Nat. Commun.">
        <title>Thousands of microbial genomes shed light on interconnected biogeochemical processes in an aquifer system.</title>
        <authorList>
            <person name="Anantharaman K."/>
            <person name="Brown C.T."/>
            <person name="Hug L.A."/>
            <person name="Sharon I."/>
            <person name="Castelle C.J."/>
            <person name="Probst A.J."/>
            <person name="Thomas B.C."/>
            <person name="Singh A."/>
            <person name="Wilkins M.J."/>
            <person name="Karaoz U."/>
            <person name="Brodie E.L."/>
            <person name="Williams K.H."/>
            <person name="Hubbard S.S."/>
            <person name="Banfield J.F."/>
        </authorList>
    </citation>
    <scope>NUCLEOTIDE SEQUENCE [LARGE SCALE GENOMIC DNA]</scope>
</reference>
<comment type="caution">
    <text evidence="3">The sequence shown here is derived from an EMBL/GenBank/DDBJ whole genome shotgun (WGS) entry which is preliminary data.</text>
</comment>
<dbReference type="AlphaFoldDB" id="A0A1G2KBR8"/>
<sequence>MVKTKKREFGDTGELAAEKYLISSGYKILGRNYKIANIGEIDIIGQKNDILIFFEVKTRDVTHETNFPIAFSISFKKRKRLRRICEIYVQENEKELRIKEWRVDAILISVNKESNESKLEHIENILWERYY</sequence>
<dbReference type="InterPro" id="IPR003509">
    <property type="entry name" value="UPF0102_YraN-like"/>
</dbReference>
<comment type="similarity">
    <text evidence="1 2">Belongs to the UPF0102 family.</text>
</comment>
<dbReference type="HAMAP" id="MF_00048">
    <property type="entry name" value="UPF0102"/>
    <property type="match status" value="1"/>
</dbReference>
<accession>A0A1G2KBR8</accession>
<dbReference type="PANTHER" id="PTHR34039:SF1">
    <property type="entry name" value="UPF0102 PROTEIN YRAN"/>
    <property type="match status" value="1"/>
</dbReference>
<gene>
    <name evidence="3" type="ORF">A2633_02365</name>
</gene>
<dbReference type="GO" id="GO:0003676">
    <property type="term" value="F:nucleic acid binding"/>
    <property type="evidence" value="ECO:0007669"/>
    <property type="project" value="InterPro"/>
</dbReference>
<evidence type="ECO:0000313" key="3">
    <source>
        <dbReference type="EMBL" id="OGZ95858.1"/>
    </source>
</evidence>
<evidence type="ECO:0000256" key="2">
    <source>
        <dbReference type="HAMAP-Rule" id="MF_00048"/>
    </source>
</evidence>
<organism evidence="3 4">
    <name type="scientific">Candidatus Sungbacteria bacterium RIFCSPHIGHO2_01_FULL_47_32</name>
    <dbReference type="NCBI Taxonomy" id="1802264"/>
    <lineage>
        <taxon>Bacteria</taxon>
        <taxon>Candidatus Sungiibacteriota</taxon>
    </lineage>
</organism>
<dbReference type="SUPFAM" id="SSF52980">
    <property type="entry name" value="Restriction endonuclease-like"/>
    <property type="match status" value="1"/>
</dbReference>
<dbReference type="InterPro" id="IPR011335">
    <property type="entry name" value="Restrct_endonuc-II-like"/>
</dbReference>
<dbReference type="EMBL" id="MHQC01000003">
    <property type="protein sequence ID" value="OGZ95858.1"/>
    <property type="molecule type" value="Genomic_DNA"/>
</dbReference>
<dbReference type="Gene3D" id="3.40.1350.10">
    <property type="match status" value="1"/>
</dbReference>
<name>A0A1G2KBR8_9BACT</name>
<dbReference type="InterPro" id="IPR011856">
    <property type="entry name" value="tRNA_endonuc-like_dom_sf"/>
</dbReference>
<dbReference type="PANTHER" id="PTHR34039">
    <property type="entry name" value="UPF0102 PROTEIN YRAN"/>
    <property type="match status" value="1"/>
</dbReference>
<proteinExistence type="inferred from homology"/>
<evidence type="ECO:0000256" key="1">
    <source>
        <dbReference type="ARBA" id="ARBA00006738"/>
    </source>
</evidence>
<dbReference type="Proteomes" id="UP000177152">
    <property type="component" value="Unassembled WGS sequence"/>
</dbReference>
<dbReference type="Pfam" id="PF02021">
    <property type="entry name" value="UPF0102"/>
    <property type="match status" value="1"/>
</dbReference>
<protein>
    <recommendedName>
        <fullName evidence="2">UPF0102 protein A2633_02365</fullName>
    </recommendedName>
</protein>